<evidence type="ECO:0000313" key="7">
    <source>
        <dbReference type="EMBL" id="GAA4039354.1"/>
    </source>
</evidence>
<name>A0ABP7UBB9_9SPHN</name>
<comment type="caution">
    <text evidence="7">The sequence shown here is derived from an EMBL/GenBank/DDBJ whole genome shotgun (WGS) entry which is preliminary data.</text>
</comment>
<feature type="transmembrane region" description="Helical" evidence="5">
    <location>
        <begin position="38"/>
        <end position="56"/>
    </location>
</feature>
<organism evidence="7 8">
    <name type="scientific">Sphingomonas rosea</name>
    <dbReference type="NCBI Taxonomy" id="335605"/>
    <lineage>
        <taxon>Bacteria</taxon>
        <taxon>Pseudomonadati</taxon>
        <taxon>Pseudomonadota</taxon>
        <taxon>Alphaproteobacteria</taxon>
        <taxon>Sphingomonadales</taxon>
        <taxon>Sphingomonadaceae</taxon>
        <taxon>Sphingomonas</taxon>
    </lineage>
</organism>
<feature type="transmembrane region" description="Helical" evidence="5">
    <location>
        <begin position="195"/>
        <end position="220"/>
    </location>
</feature>
<accession>A0ABP7UBB9</accession>
<keyword evidence="3 5" id="KW-1133">Transmembrane helix</keyword>
<evidence type="ECO:0000256" key="5">
    <source>
        <dbReference type="SAM" id="Phobius"/>
    </source>
</evidence>
<evidence type="ECO:0000256" key="4">
    <source>
        <dbReference type="ARBA" id="ARBA00023136"/>
    </source>
</evidence>
<evidence type="ECO:0000259" key="6">
    <source>
        <dbReference type="Pfam" id="PF07298"/>
    </source>
</evidence>
<gene>
    <name evidence="7" type="ORF">GCM10022281_20290</name>
</gene>
<feature type="transmembrane region" description="Helical" evidence="5">
    <location>
        <begin position="126"/>
        <end position="155"/>
    </location>
</feature>
<feature type="domain" description="NnrU" evidence="6">
    <location>
        <begin position="9"/>
        <end position="215"/>
    </location>
</feature>
<dbReference type="Proteomes" id="UP001424459">
    <property type="component" value="Unassembled WGS sequence"/>
</dbReference>
<keyword evidence="8" id="KW-1185">Reference proteome</keyword>
<dbReference type="InterPro" id="IPR009915">
    <property type="entry name" value="NnrU_dom"/>
</dbReference>
<evidence type="ECO:0000256" key="1">
    <source>
        <dbReference type="ARBA" id="ARBA00004141"/>
    </source>
</evidence>
<dbReference type="Pfam" id="PF07298">
    <property type="entry name" value="NnrU"/>
    <property type="match status" value="1"/>
</dbReference>
<keyword evidence="4 5" id="KW-0472">Membrane</keyword>
<dbReference type="EMBL" id="BAABBR010000001">
    <property type="protein sequence ID" value="GAA4039354.1"/>
    <property type="molecule type" value="Genomic_DNA"/>
</dbReference>
<evidence type="ECO:0000256" key="3">
    <source>
        <dbReference type="ARBA" id="ARBA00022989"/>
    </source>
</evidence>
<keyword evidence="2 5" id="KW-0812">Transmembrane</keyword>
<comment type="subcellular location">
    <subcellularLocation>
        <location evidence="1">Membrane</location>
        <topology evidence="1">Multi-pass membrane protein</topology>
    </subcellularLocation>
</comment>
<evidence type="ECO:0000313" key="8">
    <source>
        <dbReference type="Proteomes" id="UP001424459"/>
    </source>
</evidence>
<evidence type="ECO:0000256" key="2">
    <source>
        <dbReference type="ARBA" id="ARBA00022692"/>
    </source>
</evidence>
<protein>
    <submittedName>
        <fullName evidence="7">NnrU family protein</fullName>
    </submittedName>
</protein>
<sequence length="221" mass="23820">MNDTGLTALFAALFVATHFLLSHPLRAPLVGRLGPKGFLGLYSAVAFATFLLSVYFRHASGRQAPLWAVPSWGWDVAAVLMLLAAILLVGSFVRNPAVETLSRPDAAIGPPAGIFRWTRHPMMWSFAIWAGVHLLVNPVPSAIALAVPVAILALFGARAQDAKKEQLLGERWAAYERATSFVPFGRGFAYPGTTALVGGVILWLGATWAHAIPVGLWRWLA</sequence>
<dbReference type="Gene3D" id="1.20.120.1630">
    <property type="match status" value="1"/>
</dbReference>
<dbReference type="RefSeq" id="WP_344696963.1">
    <property type="nucleotide sequence ID" value="NZ_BAABBR010000001.1"/>
</dbReference>
<feature type="transmembrane region" description="Helical" evidence="5">
    <location>
        <begin position="76"/>
        <end position="93"/>
    </location>
</feature>
<proteinExistence type="predicted"/>
<reference evidence="8" key="1">
    <citation type="journal article" date="2019" name="Int. J. Syst. Evol. Microbiol.">
        <title>The Global Catalogue of Microorganisms (GCM) 10K type strain sequencing project: providing services to taxonomists for standard genome sequencing and annotation.</title>
        <authorList>
            <consortium name="The Broad Institute Genomics Platform"/>
            <consortium name="The Broad Institute Genome Sequencing Center for Infectious Disease"/>
            <person name="Wu L."/>
            <person name="Ma J."/>
        </authorList>
    </citation>
    <scope>NUCLEOTIDE SEQUENCE [LARGE SCALE GENOMIC DNA]</scope>
    <source>
        <strain evidence="8">JCM 17564</strain>
    </source>
</reference>